<comment type="caution">
    <text evidence="3">The sequence shown here is derived from an EMBL/GenBank/DDBJ whole genome shotgun (WGS) entry which is preliminary data.</text>
</comment>
<dbReference type="InterPro" id="IPR050564">
    <property type="entry name" value="F420-G6PD/mer"/>
</dbReference>
<dbReference type="EC" id="1.-.-.-" evidence="3"/>
<dbReference type="CDD" id="cd01097">
    <property type="entry name" value="Tetrahydromethanopterin_reductase"/>
    <property type="match status" value="1"/>
</dbReference>
<proteinExistence type="predicted"/>
<evidence type="ECO:0000313" key="4">
    <source>
        <dbReference type="Proteomes" id="UP001596417"/>
    </source>
</evidence>
<name>A0ABD5YLR9_9EURY</name>
<evidence type="ECO:0000313" key="3">
    <source>
        <dbReference type="EMBL" id="MFC7190153.1"/>
    </source>
</evidence>
<organism evidence="3 4">
    <name type="scientific">Halocatena marina</name>
    <dbReference type="NCBI Taxonomy" id="2934937"/>
    <lineage>
        <taxon>Archaea</taxon>
        <taxon>Methanobacteriati</taxon>
        <taxon>Methanobacteriota</taxon>
        <taxon>Stenosarchaea group</taxon>
        <taxon>Halobacteria</taxon>
        <taxon>Halobacteriales</taxon>
        <taxon>Natronomonadaceae</taxon>
        <taxon>Halocatena</taxon>
    </lineage>
</organism>
<dbReference type="RefSeq" id="WP_248906744.1">
    <property type="nucleotide sequence ID" value="NZ_CP109979.1"/>
</dbReference>
<reference evidence="3 4" key="1">
    <citation type="journal article" date="2019" name="Int. J. Syst. Evol. Microbiol.">
        <title>The Global Catalogue of Microorganisms (GCM) 10K type strain sequencing project: providing services to taxonomists for standard genome sequencing and annotation.</title>
        <authorList>
            <consortium name="The Broad Institute Genomics Platform"/>
            <consortium name="The Broad Institute Genome Sequencing Center for Infectious Disease"/>
            <person name="Wu L."/>
            <person name="Ma J."/>
        </authorList>
    </citation>
    <scope>NUCLEOTIDE SEQUENCE [LARGE SCALE GENOMIC DNA]</scope>
    <source>
        <strain evidence="3 4">RDMS1</strain>
    </source>
</reference>
<dbReference type="Proteomes" id="UP001596417">
    <property type="component" value="Unassembled WGS sequence"/>
</dbReference>
<keyword evidence="4" id="KW-1185">Reference proteome</keyword>
<dbReference type="GeneID" id="76199734"/>
<dbReference type="PANTHER" id="PTHR43244">
    <property type="match status" value="1"/>
</dbReference>
<keyword evidence="1 3" id="KW-0560">Oxidoreductase</keyword>
<dbReference type="AlphaFoldDB" id="A0ABD5YLR9"/>
<dbReference type="SUPFAM" id="SSF51679">
    <property type="entry name" value="Bacterial luciferase-like"/>
    <property type="match status" value="1"/>
</dbReference>
<accession>A0ABD5YLR9</accession>
<dbReference type="GO" id="GO:0016491">
    <property type="term" value="F:oxidoreductase activity"/>
    <property type="evidence" value="ECO:0007669"/>
    <property type="project" value="UniProtKB-KW"/>
</dbReference>
<gene>
    <name evidence="3" type="ORF">ACFQL7_10005</name>
</gene>
<dbReference type="InterPro" id="IPR011251">
    <property type="entry name" value="Luciferase-like_dom"/>
</dbReference>
<evidence type="ECO:0000259" key="2">
    <source>
        <dbReference type="Pfam" id="PF00296"/>
    </source>
</evidence>
<protein>
    <submittedName>
        <fullName evidence="3">LLM class flavin-dependent oxidoreductase</fullName>
        <ecNumber evidence="3">1.-.-.-</ecNumber>
    </submittedName>
</protein>
<dbReference type="Gene3D" id="3.20.20.30">
    <property type="entry name" value="Luciferase-like domain"/>
    <property type="match status" value="1"/>
</dbReference>
<feature type="domain" description="Luciferase-like" evidence="2">
    <location>
        <begin position="15"/>
        <end position="290"/>
    </location>
</feature>
<dbReference type="Pfam" id="PF00296">
    <property type="entry name" value="Bac_luciferase"/>
    <property type="match status" value="1"/>
</dbReference>
<dbReference type="InterPro" id="IPR036661">
    <property type="entry name" value="Luciferase-like_sf"/>
</dbReference>
<dbReference type="PANTHER" id="PTHR43244:SF1">
    <property type="entry name" value="5,10-METHYLENETETRAHYDROMETHANOPTERIN REDUCTASE"/>
    <property type="match status" value="1"/>
</dbReference>
<sequence length="323" mass="34981">MRLGLLLPPFGVESTEFAHNAESLGYESLWIPELWGSSSVVRLAELAVCTDDIELGTAILNVFSRTPAVLAMTAATLDRLSDGRFTLGVGTSTQKAVEDLHGMSFENPVRRAHETIELARAYLGSERVSYEGQVFQTADFPSLGVDVPIYHAALGSANRRVVARLCDGWIPHNIPFPELPESFEYIAEHADSAGRDPSAITVAPYVPAAVSDDPTEARDAIRGHIAYYVGNGRGYERAVATQFPEKAERIARAWRDGDRTAATSEVTDSMLTALGVAGTPEQARAQLRELLSMDTIDRPMLTIPNNATELADQTIEALAPTAL</sequence>
<dbReference type="EMBL" id="JBHTAX010000001">
    <property type="protein sequence ID" value="MFC7190153.1"/>
    <property type="molecule type" value="Genomic_DNA"/>
</dbReference>
<evidence type="ECO:0000256" key="1">
    <source>
        <dbReference type="ARBA" id="ARBA00023002"/>
    </source>
</evidence>